<dbReference type="HOGENOM" id="CLU_2345905_0_0_6"/>
<organism evidence="1 2">
    <name type="scientific">Vibrio atlanticus (strain LGP32)</name>
    <name type="common">Vibrio splendidus (strain Mel32)</name>
    <dbReference type="NCBI Taxonomy" id="575788"/>
    <lineage>
        <taxon>Bacteria</taxon>
        <taxon>Pseudomonadati</taxon>
        <taxon>Pseudomonadota</taxon>
        <taxon>Gammaproteobacteria</taxon>
        <taxon>Vibrionales</taxon>
        <taxon>Vibrionaceae</taxon>
        <taxon>Vibrio</taxon>
    </lineage>
</organism>
<protein>
    <submittedName>
        <fullName evidence="1">Uncharacterized protein</fullName>
    </submittedName>
</protein>
<dbReference type="KEGG" id="vsp:VS_1871"/>
<evidence type="ECO:0000313" key="2">
    <source>
        <dbReference type="Proteomes" id="UP000009100"/>
    </source>
</evidence>
<dbReference type="Proteomes" id="UP000009100">
    <property type="component" value="Chromosome 1"/>
</dbReference>
<dbReference type="EMBL" id="FM954972">
    <property type="protein sequence ID" value="CAV19054.1"/>
    <property type="molecule type" value="Genomic_DNA"/>
</dbReference>
<reference evidence="1 2" key="1">
    <citation type="submission" date="2009-02" db="EMBL/GenBank/DDBJ databases">
        <title>Vibrio splendidus str. LGP32 complete genome.</title>
        <authorList>
            <person name="Mazel D."/>
            <person name="Le Roux F."/>
        </authorList>
    </citation>
    <scope>NUCLEOTIDE SEQUENCE [LARGE SCALE GENOMIC DNA]</scope>
    <source>
        <strain evidence="1 2">LGP32</strain>
    </source>
</reference>
<name>B7VPV4_VIBA3</name>
<sequence>MGNEYVDFEESEYLLTKEAAQSFLASAAIEDNVEFYKYAIAVVKKSKGGEELHSELSIIEANDSLLPIHMNKYKRLQAEMTKQTNDKGHDEKHVVPM</sequence>
<evidence type="ECO:0000313" key="1">
    <source>
        <dbReference type="EMBL" id="CAV19054.1"/>
    </source>
</evidence>
<dbReference type="PATRIC" id="fig|575788.5.peg.3160"/>
<proteinExistence type="predicted"/>
<gene>
    <name evidence="1" type="ordered locus">VS_1871</name>
</gene>
<dbReference type="STRING" id="575788.VS_1871"/>
<dbReference type="AlphaFoldDB" id="B7VPV4"/>
<accession>B7VPV4</accession>